<dbReference type="Proteomes" id="UP001162992">
    <property type="component" value="Chromosome 6"/>
</dbReference>
<evidence type="ECO:0000313" key="2">
    <source>
        <dbReference type="Proteomes" id="UP001162992"/>
    </source>
</evidence>
<accession>A0ACC2DEL2</accession>
<proteinExistence type="predicted"/>
<protein>
    <submittedName>
        <fullName evidence="1">Uncharacterized protein</fullName>
    </submittedName>
</protein>
<reference evidence="2" key="1">
    <citation type="journal article" date="2024" name="Proc. Natl. Acad. Sci. U.S.A.">
        <title>Extraordinary preservation of gene collinearity over three hundred million years revealed in homosporous lycophytes.</title>
        <authorList>
            <person name="Li C."/>
            <person name="Wickell D."/>
            <person name="Kuo L.Y."/>
            <person name="Chen X."/>
            <person name="Nie B."/>
            <person name="Liao X."/>
            <person name="Peng D."/>
            <person name="Ji J."/>
            <person name="Jenkins J."/>
            <person name="Williams M."/>
            <person name="Shu S."/>
            <person name="Plott C."/>
            <person name="Barry K."/>
            <person name="Rajasekar S."/>
            <person name="Grimwood J."/>
            <person name="Han X."/>
            <person name="Sun S."/>
            <person name="Hou Z."/>
            <person name="He W."/>
            <person name="Dai G."/>
            <person name="Sun C."/>
            <person name="Schmutz J."/>
            <person name="Leebens-Mack J.H."/>
            <person name="Li F.W."/>
            <person name="Wang L."/>
        </authorList>
    </citation>
    <scope>NUCLEOTIDE SEQUENCE [LARGE SCALE GENOMIC DNA]</scope>
    <source>
        <strain evidence="2">cv. PW_Plant_1</strain>
    </source>
</reference>
<organism evidence="1 2">
    <name type="scientific">Diphasiastrum complanatum</name>
    <name type="common">Issler's clubmoss</name>
    <name type="synonym">Lycopodium complanatum</name>
    <dbReference type="NCBI Taxonomy" id="34168"/>
    <lineage>
        <taxon>Eukaryota</taxon>
        <taxon>Viridiplantae</taxon>
        <taxon>Streptophyta</taxon>
        <taxon>Embryophyta</taxon>
        <taxon>Tracheophyta</taxon>
        <taxon>Lycopodiopsida</taxon>
        <taxon>Lycopodiales</taxon>
        <taxon>Lycopodiaceae</taxon>
        <taxon>Lycopodioideae</taxon>
        <taxon>Diphasiastrum</taxon>
    </lineage>
</organism>
<dbReference type="EMBL" id="CM055097">
    <property type="protein sequence ID" value="KAJ7552778.1"/>
    <property type="molecule type" value="Genomic_DNA"/>
</dbReference>
<comment type="caution">
    <text evidence="1">The sequence shown here is derived from an EMBL/GenBank/DDBJ whole genome shotgun (WGS) entry which is preliminary data.</text>
</comment>
<sequence length="399" mass="44069">MVGSSFLCISWIEALCSGASYGDGSIHFHCSIHFTSNSVSVFAFAIAIYGYRWICCCSVMADILKDLPHLFILSSNNGLQSDGSMIPDKVADGVAVQTLMDGGTTDGNKEGLEKEEGHQWSDGAICALLDSYKTRWNLSMRGNLKKAQWDQIAVDVTSRSNGAKSYKTRGQCKSKMEKLKRKFRDEKDIQEKTGKVTCRWPYFSQMDVILGGGPKLSGIPGSFHVGRPSCVDKRWFSGCIPPFNRVCIDIGNGVDNCQDDFQDLPLHLNGKVVADEGQDDDASCTTPKKRQKTTAVNGDKFTEKEAGGSGKPGSKRRQMSGDGDMAAAVKSFSETIFKIEQCKMENQKDADRMRVEMELKRTEMLMNAQMQIAKIFCDSFKQKAKKKKNATAQNPVTTD</sequence>
<evidence type="ECO:0000313" key="1">
    <source>
        <dbReference type="EMBL" id="KAJ7552778.1"/>
    </source>
</evidence>
<gene>
    <name evidence="1" type="ORF">O6H91_06G070100</name>
</gene>
<name>A0ACC2DEL2_DIPCM</name>
<keyword evidence="2" id="KW-1185">Reference proteome</keyword>